<dbReference type="EMBL" id="CDMZ01003316">
    <property type="protein sequence ID" value="CEM45892.1"/>
    <property type="molecule type" value="Genomic_DNA"/>
</dbReference>
<dbReference type="GO" id="GO:0006886">
    <property type="term" value="P:intracellular protein transport"/>
    <property type="evidence" value="ECO:0007669"/>
    <property type="project" value="InterPro"/>
</dbReference>
<dbReference type="SUPFAM" id="SSF47661">
    <property type="entry name" value="t-snare proteins"/>
    <property type="match status" value="1"/>
</dbReference>
<dbReference type="Gene3D" id="1.20.58.400">
    <property type="entry name" value="t-snare proteins"/>
    <property type="match status" value="1"/>
</dbReference>
<evidence type="ECO:0000256" key="1">
    <source>
        <dbReference type="ARBA" id="ARBA00006108"/>
    </source>
</evidence>
<proteinExistence type="inferred from homology"/>
<feature type="domain" description="Vesicle transport v-SNARE N-terminal" evidence="2">
    <location>
        <begin position="9"/>
        <end position="72"/>
    </location>
</feature>
<accession>A0A0G4HNY7</accession>
<dbReference type="InterPro" id="IPR007705">
    <property type="entry name" value="Vesicle_trsprt_v-SNARE_N"/>
</dbReference>
<protein>
    <recommendedName>
        <fullName evidence="2">Vesicle transport v-SNARE N-terminal domain-containing protein</fullName>
    </recommendedName>
</protein>
<gene>
    <name evidence="3" type="ORF">Cvel_7683</name>
</gene>
<dbReference type="GO" id="GO:0016020">
    <property type="term" value="C:membrane"/>
    <property type="evidence" value="ECO:0007669"/>
    <property type="project" value="InterPro"/>
</dbReference>
<reference evidence="3" key="1">
    <citation type="submission" date="2014-11" db="EMBL/GenBank/DDBJ databases">
        <authorList>
            <person name="Otto D Thomas"/>
            <person name="Naeem Raeece"/>
        </authorList>
    </citation>
    <scope>NUCLEOTIDE SEQUENCE</scope>
</reference>
<comment type="similarity">
    <text evidence="1">Belongs to the VTI1 family.</text>
</comment>
<evidence type="ECO:0000313" key="3">
    <source>
        <dbReference type="EMBL" id="CEM45892.1"/>
    </source>
</evidence>
<dbReference type="Pfam" id="PF05008">
    <property type="entry name" value="V-SNARE"/>
    <property type="match status" value="1"/>
</dbReference>
<dbReference type="GO" id="GO:0016192">
    <property type="term" value="P:vesicle-mediated transport"/>
    <property type="evidence" value="ECO:0007669"/>
    <property type="project" value="InterPro"/>
</dbReference>
<evidence type="ECO:0000259" key="2">
    <source>
        <dbReference type="Pfam" id="PF05008"/>
    </source>
</evidence>
<dbReference type="AlphaFoldDB" id="A0A0G4HNY7"/>
<sequence>MPEPQDLVSDLFYSYEEDLGRLVEGIKTKLTELDDAADRKGDTKKLDACSKMANEAEQCLKQMEMEVRTLPGKAPELMPRVSE</sequence>
<dbReference type="InterPro" id="IPR010989">
    <property type="entry name" value="SNARE"/>
</dbReference>
<name>A0A0G4HNY7_9ALVE</name>
<organism evidence="3">
    <name type="scientific">Chromera velia CCMP2878</name>
    <dbReference type="NCBI Taxonomy" id="1169474"/>
    <lineage>
        <taxon>Eukaryota</taxon>
        <taxon>Sar</taxon>
        <taxon>Alveolata</taxon>
        <taxon>Colpodellida</taxon>
        <taxon>Chromeraceae</taxon>
        <taxon>Chromera</taxon>
    </lineage>
</organism>
<dbReference type="InterPro" id="IPR038407">
    <property type="entry name" value="v-SNARE_N_sf"/>
</dbReference>
<dbReference type="VEuPathDB" id="CryptoDB:Cvel_7683"/>